<reference evidence="1" key="1">
    <citation type="submission" date="2018-07" db="EMBL/GenBank/DDBJ databases">
        <authorList>
            <person name="Quirk P.G."/>
            <person name="Krulwich T.A."/>
        </authorList>
    </citation>
    <scope>NUCLEOTIDE SEQUENCE</scope>
</reference>
<evidence type="ECO:0000313" key="1">
    <source>
        <dbReference type="EMBL" id="SSX21585.1"/>
    </source>
</evidence>
<dbReference type="AlphaFoldDB" id="A0A336LUH3"/>
<gene>
    <name evidence="1" type="primary">CSON004851</name>
</gene>
<dbReference type="VEuPathDB" id="VectorBase:CSON004851"/>
<sequence>MLHKVYGHLIQTKAQFSELNKQLLRPQETEAVLSLAKRLKDKWYTRDRMLSGPEPHLQEAMFNELPPDPLLRIFSQGQENLVQRVSQMRRI</sequence>
<name>A0A336LUH3_CULSO</name>
<dbReference type="EMBL" id="UFQT01000198">
    <property type="protein sequence ID" value="SSX21585.1"/>
    <property type="molecule type" value="Genomic_DNA"/>
</dbReference>
<protein>
    <submittedName>
        <fullName evidence="1">CSON004851 protein</fullName>
    </submittedName>
</protein>
<organism evidence="1">
    <name type="scientific">Culicoides sonorensis</name>
    <name type="common">Biting midge</name>
    <dbReference type="NCBI Taxonomy" id="179676"/>
    <lineage>
        <taxon>Eukaryota</taxon>
        <taxon>Metazoa</taxon>
        <taxon>Ecdysozoa</taxon>
        <taxon>Arthropoda</taxon>
        <taxon>Hexapoda</taxon>
        <taxon>Insecta</taxon>
        <taxon>Pterygota</taxon>
        <taxon>Neoptera</taxon>
        <taxon>Endopterygota</taxon>
        <taxon>Diptera</taxon>
        <taxon>Nematocera</taxon>
        <taxon>Chironomoidea</taxon>
        <taxon>Ceratopogonidae</taxon>
        <taxon>Ceratopogoninae</taxon>
        <taxon>Culicoides</taxon>
        <taxon>Monoculicoides</taxon>
    </lineage>
</organism>
<accession>A0A336LUH3</accession>
<proteinExistence type="predicted"/>